<reference evidence="2" key="1">
    <citation type="journal article" date="2023" name="G3 (Bethesda)">
        <title>Genome assembly and association tests identify interacting loci associated with vigor, precocity, and sex in interspecific pistachio rootstocks.</title>
        <authorList>
            <person name="Palmer W."/>
            <person name="Jacygrad E."/>
            <person name="Sagayaradj S."/>
            <person name="Cavanaugh K."/>
            <person name="Han R."/>
            <person name="Bertier L."/>
            <person name="Beede B."/>
            <person name="Kafkas S."/>
            <person name="Golino D."/>
            <person name="Preece J."/>
            <person name="Michelmore R."/>
        </authorList>
    </citation>
    <scope>NUCLEOTIDE SEQUENCE [LARGE SCALE GENOMIC DNA]</scope>
</reference>
<evidence type="ECO:0000313" key="2">
    <source>
        <dbReference type="Proteomes" id="UP001163603"/>
    </source>
</evidence>
<comment type="caution">
    <text evidence="1">The sequence shown here is derived from an EMBL/GenBank/DDBJ whole genome shotgun (WGS) entry which is preliminary data.</text>
</comment>
<proteinExistence type="predicted"/>
<gene>
    <name evidence="1" type="ORF">Pint_33050</name>
</gene>
<evidence type="ECO:0000313" key="1">
    <source>
        <dbReference type="EMBL" id="KAJ0010233.1"/>
    </source>
</evidence>
<organism evidence="1 2">
    <name type="scientific">Pistacia integerrima</name>
    <dbReference type="NCBI Taxonomy" id="434235"/>
    <lineage>
        <taxon>Eukaryota</taxon>
        <taxon>Viridiplantae</taxon>
        <taxon>Streptophyta</taxon>
        <taxon>Embryophyta</taxon>
        <taxon>Tracheophyta</taxon>
        <taxon>Spermatophyta</taxon>
        <taxon>Magnoliopsida</taxon>
        <taxon>eudicotyledons</taxon>
        <taxon>Gunneridae</taxon>
        <taxon>Pentapetalae</taxon>
        <taxon>rosids</taxon>
        <taxon>malvids</taxon>
        <taxon>Sapindales</taxon>
        <taxon>Anacardiaceae</taxon>
        <taxon>Pistacia</taxon>
    </lineage>
</organism>
<dbReference type="EMBL" id="CM047749">
    <property type="protein sequence ID" value="KAJ0010233.1"/>
    <property type="molecule type" value="Genomic_DNA"/>
</dbReference>
<sequence>MRVLLQLYGESFFHSIRENTSNLTRNLVESPFPFLTLTNNLTPYNNVFLDSQNFLGIFLFLILTLFKENYGGKSRVDTPSSQEVYGEITHKLFSLLSL</sequence>
<name>A0ACC0X3N5_9ROSI</name>
<accession>A0ACC0X3N5</accession>
<keyword evidence="2" id="KW-1185">Reference proteome</keyword>
<protein>
    <submittedName>
        <fullName evidence="1">Uncharacterized protein</fullName>
    </submittedName>
</protein>
<dbReference type="Proteomes" id="UP001163603">
    <property type="component" value="Chromosome 14"/>
</dbReference>